<dbReference type="AlphaFoldDB" id="A0A5A7V185"/>
<evidence type="ECO:0000313" key="4">
    <source>
        <dbReference type="Proteomes" id="UP000321393"/>
    </source>
</evidence>
<proteinExistence type="predicted"/>
<name>A0A5A7V185_CUCMM</name>
<dbReference type="Proteomes" id="UP000321393">
    <property type="component" value="Unassembled WGS sequence"/>
</dbReference>
<evidence type="ECO:0000256" key="1">
    <source>
        <dbReference type="SAM" id="MobiDB-lite"/>
    </source>
</evidence>
<reference evidence="4 5" key="1">
    <citation type="submission" date="2019-08" db="EMBL/GenBank/DDBJ databases">
        <title>Draft genome sequences of two oriental melons (Cucumis melo L. var makuwa).</title>
        <authorList>
            <person name="Kwon S.-Y."/>
        </authorList>
    </citation>
    <scope>NUCLEOTIDE SEQUENCE [LARGE SCALE GENOMIC DNA]</scope>
    <source>
        <strain evidence="5">cv. Chang Bougi</strain>
        <strain evidence="4">cv. SW 3</strain>
        <tissue evidence="2">Leaf</tissue>
    </source>
</reference>
<dbReference type="GO" id="GO:0003964">
    <property type="term" value="F:RNA-directed DNA polymerase activity"/>
    <property type="evidence" value="ECO:0007669"/>
    <property type="project" value="UniProtKB-KW"/>
</dbReference>
<dbReference type="EMBL" id="SSTE01005668">
    <property type="protein sequence ID" value="KAA0060567.1"/>
    <property type="molecule type" value="Genomic_DNA"/>
</dbReference>
<feature type="compositionally biased region" description="Polar residues" evidence="1">
    <location>
        <begin position="77"/>
        <end position="98"/>
    </location>
</feature>
<evidence type="ECO:0000313" key="5">
    <source>
        <dbReference type="Proteomes" id="UP000321947"/>
    </source>
</evidence>
<keyword evidence="2" id="KW-0695">RNA-directed DNA polymerase</keyword>
<gene>
    <name evidence="3" type="ORF">E5676_scaffold18G001160</name>
    <name evidence="2" type="ORF">E6C27_scaffold22G004350</name>
</gene>
<keyword evidence="2" id="KW-0808">Transferase</keyword>
<sequence length="239" mass="27120">MPSRVLPLQTPLECFKESYPSTRLIPEVPLRMFECTPMFITMALTRPNSPLELSPTNKPSSLDNLLYEESRKEVGSTIAQSTPIQDSEPSRDQGMTESNNTYVYNKMVENDRSNIASPEDMGEKGSVDEVGAEIEVDETKQDHSGNLDEYDPSLNILITLRKGTRSYTKHSIYNYMSYKNLVPQFKAFTTSLDSTTIPKNIHFALECPEWKAAVMEEMRALEKNKTFLTGIKQWDVMGV</sequence>
<dbReference type="Proteomes" id="UP000321947">
    <property type="component" value="Unassembled WGS sequence"/>
</dbReference>
<evidence type="ECO:0000313" key="3">
    <source>
        <dbReference type="EMBL" id="TYK02302.1"/>
    </source>
</evidence>
<evidence type="ECO:0000313" key="2">
    <source>
        <dbReference type="EMBL" id="KAA0060567.1"/>
    </source>
</evidence>
<comment type="caution">
    <text evidence="2">The sequence shown here is derived from an EMBL/GenBank/DDBJ whole genome shotgun (WGS) entry which is preliminary data.</text>
</comment>
<protein>
    <submittedName>
        <fullName evidence="2">Reverse transcriptase</fullName>
    </submittedName>
</protein>
<dbReference type="EMBL" id="SSTD01015735">
    <property type="protein sequence ID" value="TYK02302.1"/>
    <property type="molecule type" value="Genomic_DNA"/>
</dbReference>
<feature type="region of interest" description="Disordered" evidence="1">
    <location>
        <begin position="71"/>
        <end position="98"/>
    </location>
</feature>
<keyword evidence="2" id="KW-0548">Nucleotidyltransferase</keyword>
<accession>A0A5A7V185</accession>
<organism evidence="2 4">
    <name type="scientific">Cucumis melo var. makuwa</name>
    <name type="common">Oriental melon</name>
    <dbReference type="NCBI Taxonomy" id="1194695"/>
    <lineage>
        <taxon>Eukaryota</taxon>
        <taxon>Viridiplantae</taxon>
        <taxon>Streptophyta</taxon>
        <taxon>Embryophyta</taxon>
        <taxon>Tracheophyta</taxon>
        <taxon>Spermatophyta</taxon>
        <taxon>Magnoliopsida</taxon>
        <taxon>eudicotyledons</taxon>
        <taxon>Gunneridae</taxon>
        <taxon>Pentapetalae</taxon>
        <taxon>rosids</taxon>
        <taxon>fabids</taxon>
        <taxon>Cucurbitales</taxon>
        <taxon>Cucurbitaceae</taxon>
        <taxon>Benincaseae</taxon>
        <taxon>Cucumis</taxon>
    </lineage>
</organism>